<accession>A0A6J6LFT2</accession>
<dbReference type="Pfam" id="PF13541">
    <property type="entry name" value="ChlI"/>
    <property type="match status" value="1"/>
</dbReference>
<evidence type="ECO:0000256" key="2">
    <source>
        <dbReference type="ARBA" id="ARBA00022741"/>
    </source>
</evidence>
<dbReference type="InterPro" id="IPR027417">
    <property type="entry name" value="P-loop_NTPase"/>
</dbReference>
<evidence type="ECO:0000259" key="4">
    <source>
        <dbReference type="SMART" id="SM00382"/>
    </source>
</evidence>
<dbReference type="InterPro" id="IPR003593">
    <property type="entry name" value="AAA+_ATPase"/>
</dbReference>
<dbReference type="InterPro" id="IPR045006">
    <property type="entry name" value="CHLI-like"/>
</dbReference>
<dbReference type="InterPro" id="IPR020568">
    <property type="entry name" value="Ribosomal_Su5_D2-typ_SF"/>
</dbReference>
<sequence>MVAQVHGVVVSGVAGLVIRVEVEVAQGLPSVGVIGLADAAVGESKWRVRSAIGNAGCKWPAARVTIGLSPADIPKHGTSLDLPIAVGILLATEQIPANSAQGATFIGELGLDGELRAFRAALPAAIAAQRCGIKRVYVAPGSARQVCVVPGVEVVVIRDLAHLVSVLRGEASPDDVPEAEQLKVATPSFDMLDIRGHAHGRFALEVAAAGGHHLSLIGPPGVGKTMLAERLPTILPDLDEQTAIDVTSIHAIAGRLPAGAGLVSRPPFQAPHHSASATAILGTVRGHRTIPGALTLAHGGVLFLDEAPEFTRPSLEGLRQPMESGVVRIMRAAESIDLPARFQLVIAANPCPCGHGVGKGTSCRCTSMAKRRYTERLSGPLRDRIDIRIEVLRPTMGELAAQAGDSSARIAERVELARTRAAVRFSELPWSVNAQLPAGELRRKWAPDAAGCALLTEAERGGLSLRGADRVLRVAWTLADLCEEVGPGRDHIAMALGLRGPEGGPKNE</sequence>
<dbReference type="SUPFAM" id="SSF54211">
    <property type="entry name" value="Ribosomal protein S5 domain 2-like"/>
    <property type="match status" value="1"/>
</dbReference>
<keyword evidence="3" id="KW-0067">ATP-binding</keyword>
<evidence type="ECO:0000256" key="3">
    <source>
        <dbReference type="ARBA" id="ARBA00022840"/>
    </source>
</evidence>
<gene>
    <name evidence="5" type="ORF">UFOPK2310_00042</name>
</gene>
<dbReference type="Gene3D" id="3.40.50.300">
    <property type="entry name" value="P-loop containing nucleotide triphosphate hydrolases"/>
    <property type="match status" value="1"/>
</dbReference>
<reference evidence="5" key="1">
    <citation type="submission" date="2020-05" db="EMBL/GenBank/DDBJ databases">
        <authorList>
            <person name="Chiriac C."/>
            <person name="Salcher M."/>
            <person name="Ghai R."/>
            <person name="Kavagutti S V."/>
        </authorList>
    </citation>
    <scope>NUCLEOTIDE SEQUENCE</scope>
</reference>
<proteinExistence type="inferred from homology"/>
<dbReference type="Pfam" id="PF13335">
    <property type="entry name" value="Mg_chelatase_C"/>
    <property type="match status" value="1"/>
</dbReference>
<protein>
    <submittedName>
        <fullName evidence="5">Unannotated protein</fullName>
    </submittedName>
</protein>
<dbReference type="InterPro" id="IPR000523">
    <property type="entry name" value="Mg_chelatse_chII-like_cat_dom"/>
</dbReference>
<dbReference type="SMART" id="SM00382">
    <property type="entry name" value="AAA"/>
    <property type="match status" value="1"/>
</dbReference>
<dbReference type="PRINTS" id="PR01657">
    <property type="entry name" value="MCMFAMILY"/>
</dbReference>
<dbReference type="PANTHER" id="PTHR32039:SF7">
    <property type="entry name" value="COMPETENCE PROTEIN COMM"/>
    <property type="match status" value="1"/>
</dbReference>
<feature type="domain" description="AAA+ ATPase" evidence="4">
    <location>
        <begin position="210"/>
        <end position="395"/>
    </location>
</feature>
<dbReference type="PANTHER" id="PTHR32039">
    <property type="entry name" value="MAGNESIUM-CHELATASE SUBUNIT CHLI"/>
    <property type="match status" value="1"/>
</dbReference>
<dbReference type="EMBL" id="CAEZWW010000002">
    <property type="protein sequence ID" value="CAB4660877.1"/>
    <property type="molecule type" value="Genomic_DNA"/>
</dbReference>
<keyword evidence="2" id="KW-0547">Nucleotide-binding</keyword>
<dbReference type="GO" id="GO:0003677">
    <property type="term" value="F:DNA binding"/>
    <property type="evidence" value="ECO:0007669"/>
    <property type="project" value="InterPro"/>
</dbReference>
<dbReference type="InterPro" id="IPR025158">
    <property type="entry name" value="Mg_chelat-rel_C"/>
</dbReference>
<name>A0A6J6LFT2_9ZZZZ</name>
<dbReference type="Pfam" id="PF01078">
    <property type="entry name" value="Mg_chelatase"/>
    <property type="match status" value="1"/>
</dbReference>
<dbReference type="SUPFAM" id="SSF52540">
    <property type="entry name" value="P-loop containing nucleoside triphosphate hydrolases"/>
    <property type="match status" value="1"/>
</dbReference>
<dbReference type="GO" id="GO:0005524">
    <property type="term" value="F:ATP binding"/>
    <property type="evidence" value="ECO:0007669"/>
    <property type="project" value="UniProtKB-KW"/>
</dbReference>
<dbReference type="NCBIfam" id="TIGR00368">
    <property type="entry name" value="YifB family Mg chelatase-like AAA ATPase"/>
    <property type="match status" value="1"/>
</dbReference>
<evidence type="ECO:0000313" key="5">
    <source>
        <dbReference type="EMBL" id="CAB4660877.1"/>
    </source>
</evidence>
<dbReference type="AlphaFoldDB" id="A0A6J6LFT2"/>
<organism evidence="5">
    <name type="scientific">freshwater metagenome</name>
    <dbReference type="NCBI Taxonomy" id="449393"/>
    <lineage>
        <taxon>unclassified sequences</taxon>
        <taxon>metagenomes</taxon>
        <taxon>ecological metagenomes</taxon>
    </lineage>
</organism>
<dbReference type="InterPro" id="IPR014721">
    <property type="entry name" value="Ribsml_uS5_D2-typ_fold_subgr"/>
</dbReference>
<dbReference type="InterPro" id="IPR004482">
    <property type="entry name" value="Mg_chelat-rel"/>
</dbReference>
<dbReference type="InterPro" id="IPR001208">
    <property type="entry name" value="MCM_dom"/>
</dbReference>
<evidence type="ECO:0000256" key="1">
    <source>
        <dbReference type="ARBA" id="ARBA00006354"/>
    </source>
</evidence>
<dbReference type="Gene3D" id="3.30.230.10">
    <property type="match status" value="1"/>
</dbReference>
<comment type="similarity">
    <text evidence="1">Belongs to the Mg-chelatase subunits D/I family. ComM subfamily.</text>
</comment>